<name>A0A6C0JWQ2_9ZZZZ</name>
<dbReference type="EMBL" id="MN740699">
    <property type="protein sequence ID" value="QHU08817.1"/>
    <property type="molecule type" value="Genomic_DNA"/>
</dbReference>
<dbReference type="AlphaFoldDB" id="A0A6C0JWQ2"/>
<evidence type="ECO:0008006" key="2">
    <source>
        <dbReference type="Google" id="ProtNLM"/>
    </source>
</evidence>
<protein>
    <recommendedName>
        <fullName evidence="2">Large polyvalent protein associated domain-containing protein</fullName>
    </recommendedName>
</protein>
<accession>A0A6C0JWQ2</accession>
<evidence type="ECO:0000313" key="1">
    <source>
        <dbReference type="EMBL" id="QHU08817.1"/>
    </source>
</evidence>
<proteinExistence type="predicted"/>
<sequence length="140" mass="16299">MAFMNQAKKKIIAELVKPILKKYNLKGSLSVKHYSSIVLTLKSGKIDFIKNYNDNAIEKNQSISEWQRKKDSIDVNYMQVNEFYINENYTGIAREALNALKSALQGADWYDKSEIQEDYFDIAYYIDINIGKYDQGYIVE</sequence>
<organism evidence="1">
    <name type="scientific">viral metagenome</name>
    <dbReference type="NCBI Taxonomy" id="1070528"/>
    <lineage>
        <taxon>unclassified sequences</taxon>
        <taxon>metagenomes</taxon>
        <taxon>organismal metagenomes</taxon>
    </lineage>
</organism>
<reference evidence="1" key="1">
    <citation type="journal article" date="2020" name="Nature">
        <title>Giant virus diversity and host interactions through global metagenomics.</title>
        <authorList>
            <person name="Schulz F."/>
            <person name="Roux S."/>
            <person name="Paez-Espino D."/>
            <person name="Jungbluth S."/>
            <person name="Walsh D.A."/>
            <person name="Denef V.J."/>
            <person name="McMahon K.D."/>
            <person name="Konstantinidis K.T."/>
            <person name="Eloe-Fadrosh E.A."/>
            <person name="Kyrpides N.C."/>
            <person name="Woyke T."/>
        </authorList>
    </citation>
    <scope>NUCLEOTIDE SEQUENCE</scope>
    <source>
        <strain evidence="1">GVMAG-S-1064190-84</strain>
    </source>
</reference>